<sequence length="98" mass="11165">MSMQDIRDIKPQKYCGPVLSKALALLCYLDNEKVGKRANHNSIYNAILPPLYKEDVPSWPWLSVEKARSMGLASRGKRYVVDECCFKACSIDELMSYC</sequence>
<accession>A0A194Q7C8</accession>
<evidence type="ECO:0000256" key="2">
    <source>
        <dbReference type="ARBA" id="ARBA00011207"/>
    </source>
</evidence>
<dbReference type="SMART" id="SM00078">
    <property type="entry name" value="IlGF"/>
    <property type="match status" value="1"/>
</dbReference>
<dbReference type="Pfam" id="PF00049">
    <property type="entry name" value="Insulin"/>
    <property type="match status" value="1"/>
</dbReference>
<name>A0A194Q7C8_PAPXU</name>
<dbReference type="CDD" id="cd04366">
    <property type="entry name" value="IlGF_insulin_bombyxin_like"/>
    <property type="match status" value="1"/>
</dbReference>
<dbReference type="EMBL" id="KQ459324">
    <property type="protein sequence ID" value="KPJ01447.1"/>
    <property type="molecule type" value="Genomic_DNA"/>
</dbReference>
<evidence type="ECO:0000256" key="6">
    <source>
        <dbReference type="RuleBase" id="RU000406"/>
    </source>
</evidence>
<dbReference type="AlphaFoldDB" id="A0A194Q7C8"/>
<reference evidence="8 9" key="1">
    <citation type="journal article" date="2015" name="Nat. Commun.">
        <title>Outbred genome sequencing and CRISPR/Cas9 gene editing in butterflies.</title>
        <authorList>
            <person name="Li X."/>
            <person name="Fan D."/>
            <person name="Zhang W."/>
            <person name="Liu G."/>
            <person name="Zhang L."/>
            <person name="Zhao L."/>
            <person name="Fang X."/>
            <person name="Chen L."/>
            <person name="Dong Y."/>
            <person name="Chen Y."/>
            <person name="Ding Y."/>
            <person name="Zhao R."/>
            <person name="Feng M."/>
            <person name="Zhu Y."/>
            <person name="Feng Y."/>
            <person name="Jiang X."/>
            <person name="Zhu D."/>
            <person name="Xiang H."/>
            <person name="Feng X."/>
            <person name="Li S."/>
            <person name="Wang J."/>
            <person name="Zhang G."/>
            <person name="Kronforst M.R."/>
            <person name="Wang W."/>
        </authorList>
    </citation>
    <scope>NUCLEOTIDE SEQUENCE [LARGE SCALE GENOMIC DNA]</scope>
    <source>
        <strain evidence="8">Ya'a_city_454_Px</strain>
        <tissue evidence="8">Whole body</tissue>
    </source>
</reference>
<comment type="subunit">
    <text evidence="2">Heterodimer of a B chain and an A chain linked by two disulfide bonds.</text>
</comment>
<dbReference type="GO" id="GO:0005179">
    <property type="term" value="F:hormone activity"/>
    <property type="evidence" value="ECO:0007669"/>
    <property type="project" value="InterPro"/>
</dbReference>
<keyword evidence="9" id="KW-1185">Reference proteome</keyword>
<evidence type="ECO:0000256" key="3">
    <source>
        <dbReference type="ARBA" id="ARBA00022685"/>
    </source>
</evidence>
<evidence type="ECO:0000259" key="7">
    <source>
        <dbReference type="SMART" id="SM00078"/>
    </source>
</evidence>
<dbReference type="GO" id="GO:0005576">
    <property type="term" value="C:extracellular region"/>
    <property type="evidence" value="ECO:0007669"/>
    <property type="project" value="UniProtKB-SubCell"/>
</dbReference>
<keyword evidence="4" id="KW-0732">Signal</keyword>
<dbReference type="Proteomes" id="UP000053268">
    <property type="component" value="Unassembled WGS sequence"/>
</dbReference>
<dbReference type="InterPro" id="IPR022353">
    <property type="entry name" value="Insulin_CS"/>
</dbReference>
<evidence type="ECO:0000313" key="9">
    <source>
        <dbReference type="Proteomes" id="UP000053268"/>
    </source>
</evidence>
<dbReference type="PROSITE" id="PS00262">
    <property type="entry name" value="INSULIN"/>
    <property type="match status" value="1"/>
</dbReference>
<protein>
    <submittedName>
        <fullName evidence="8">Bombyxin C-1</fullName>
    </submittedName>
</protein>
<feature type="domain" description="Insulin-like" evidence="7">
    <location>
        <begin position="12"/>
        <end position="98"/>
    </location>
</feature>
<dbReference type="PANTHER" id="PTHR13647">
    <property type="entry name" value="INSULIN-LIKE PEPTIDE 2-RELATED"/>
    <property type="match status" value="1"/>
</dbReference>
<evidence type="ECO:0000256" key="4">
    <source>
        <dbReference type="ARBA" id="ARBA00022729"/>
    </source>
</evidence>
<gene>
    <name evidence="8" type="ORF">RR46_08484</name>
</gene>
<evidence type="ECO:0000256" key="5">
    <source>
        <dbReference type="ARBA" id="ARBA00023157"/>
    </source>
</evidence>
<dbReference type="InterPro" id="IPR016179">
    <property type="entry name" value="Insulin-like"/>
</dbReference>
<keyword evidence="3" id="KW-0165">Cleavage on pair of basic residues</keyword>
<dbReference type="InterPro" id="IPR022352">
    <property type="entry name" value="Ins/IGF/rlx"/>
</dbReference>
<dbReference type="PANTHER" id="PTHR13647:SF4">
    <property type="entry name" value="INSULIN-LIKE PEPTIDE 1-RELATED"/>
    <property type="match status" value="1"/>
</dbReference>
<dbReference type="SUPFAM" id="SSF56994">
    <property type="entry name" value="Insulin-like"/>
    <property type="match status" value="1"/>
</dbReference>
<dbReference type="InterPro" id="IPR036438">
    <property type="entry name" value="Insulin-like_sf"/>
</dbReference>
<evidence type="ECO:0000256" key="1">
    <source>
        <dbReference type="ARBA" id="ARBA00009034"/>
    </source>
</evidence>
<comment type="subcellular location">
    <subcellularLocation>
        <location evidence="6">Secreted</location>
    </subcellularLocation>
</comment>
<proteinExistence type="inferred from homology"/>
<dbReference type="PRINTS" id="PR00276">
    <property type="entry name" value="INSULINFAMLY"/>
</dbReference>
<dbReference type="Gene3D" id="1.10.100.10">
    <property type="entry name" value="Insulin-like"/>
    <property type="match status" value="1"/>
</dbReference>
<keyword evidence="5" id="KW-1015">Disulfide bond</keyword>
<comment type="similarity">
    <text evidence="1 6">Belongs to the insulin family.</text>
</comment>
<keyword evidence="6" id="KW-0964">Secreted</keyword>
<evidence type="ECO:0000313" key="8">
    <source>
        <dbReference type="EMBL" id="KPJ01447.1"/>
    </source>
</evidence>
<organism evidence="8 9">
    <name type="scientific">Papilio xuthus</name>
    <name type="common">Asian swallowtail butterfly</name>
    <dbReference type="NCBI Taxonomy" id="66420"/>
    <lineage>
        <taxon>Eukaryota</taxon>
        <taxon>Metazoa</taxon>
        <taxon>Ecdysozoa</taxon>
        <taxon>Arthropoda</taxon>
        <taxon>Hexapoda</taxon>
        <taxon>Insecta</taxon>
        <taxon>Pterygota</taxon>
        <taxon>Neoptera</taxon>
        <taxon>Endopterygota</taxon>
        <taxon>Lepidoptera</taxon>
        <taxon>Glossata</taxon>
        <taxon>Ditrysia</taxon>
        <taxon>Papilionoidea</taxon>
        <taxon>Papilionidae</taxon>
        <taxon>Papilioninae</taxon>
        <taxon>Papilio</taxon>
    </lineage>
</organism>